<reference evidence="7" key="1">
    <citation type="submission" date="2016-11" db="EMBL/GenBank/DDBJ databases">
        <authorList>
            <person name="Varghese N."/>
            <person name="Submissions S."/>
        </authorList>
    </citation>
    <scope>NUCLEOTIDE SEQUENCE [LARGE SCALE GENOMIC DNA]</scope>
    <source>
        <strain evidence="7">DSM 3071</strain>
    </source>
</reference>
<keyword evidence="4" id="KW-0456">Lyase</keyword>
<evidence type="ECO:0000256" key="4">
    <source>
        <dbReference type="ARBA" id="ARBA00023239"/>
    </source>
</evidence>
<evidence type="ECO:0000313" key="6">
    <source>
        <dbReference type="EMBL" id="SHI20124.1"/>
    </source>
</evidence>
<dbReference type="GO" id="GO:0070403">
    <property type="term" value="F:NAD+ binding"/>
    <property type="evidence" value="ECO:0007669"/>
    <property type="project" value="InterPro"/>
</dbReference>
<dbReference type="GO" id="GO:0042732">
    <property type="term" value="P:D-xylose metabolic process"/>
    <property type="evidence" value="ECO:0007669"/>
    <property type="project" value="InterPro"/>
</dbReference>
<evidence type="ECO:0000259" key="5">
    <source>
        <dbReference type="Pfam" id="PF01370"/>
    </source>
</evidence>
<dbReference type="RefSeq" id="WP_073387435.1">
    <property type="nucleotide sequence ID" value="NZ_FQXK01000016.1"/>
</dbReference>
<keyword evidence="3" id="KW-0520">NAD</keyword>
<gene>
    <name evidence="6" type="ORF">SAMN02745229_02010</name>
</gene>
<keyword evidence="7" id="KW-1185">Reference proteome</keyword>
<dbReference type="AlphaFoldDB" id="A0A1M5Z7G4"/>
<dbReference type="Pfam" id="PF01370">
    <property type="entry name" value="Epimerase"/>
    <property type="match status" value="1"/>
</dbReference>
<dbReference type="GO" id="GO:0005737">
    <property type="term" value="C:cytoplasm"/>
    <property type="evidence" value="ECO:0007669"/>
    <property type="project" value="TreeGrafter"/>
</dbReference>
<comment type="cofactor">
    <cofactor evidence="1">
        <name>NAD(+)</name>
        <dbReference type="ChEBI" id="CHEBI:57540"/>
    </cofactor>
</comment>
<proteinExistence type="predicted"/>
<dbReference type="Proteomes" id="UP000184278">
    <property type="component" value="Unassembled WGS sequence"/>
</dbReference>
<evidence type="ECO:0000313" key="7">
    <source>
        <dbReference type="Proteomes" id="UP000184278"/>
    </source>
</evidence>
<protein>
    <submittedName>
        <fullName evidence="6">Nucleoside-diphosphate-sugar epimerase</fullName>
    </submittedName>
</protein>
<name>A0A1M5Z7G4_BUTFI</name>
<dbReference type="GO" id="GO:0048040">
    <property type="term" value="F:UDP-glucuronate decarboxylase activity"/>
    <property type="evidence" value="ECO:0007669"/>
    <property type="project" value="TreeGrafter"/>
</dbReference>
<feature type="domain" description="NAD-dependent epimerase/dehydratase" evidence="5">
    <location>
        <begin position="31"/>
        <end position="278"/>
    </location>
</feature>
<dbReference type="InterPro" id="IPR044516">
    <property type="entry name" value="UXS-like"/>
</dbReference>
<dbReference type="PANTHER" id="PTHR43078:SF6">
    <property type="entry name" value="UDP-GLUCURONIC ACID DECARBOXYLASE 1"/>
    <property type="match status" value="1"/>
</dbReference>
<dbReference type="EMBL" id="FQXK01000016">
    <property type="protein sequence ID" value="SHI20124.1"/>
    <property type="molecule type" value="Genomic_DNA"/>
</dbReference>
<dbReference type="GeneID" id="89508204"/>
<dbReference type="PANTHER" id="PTHR43078">
    <property type="entry name" value="UDP-GLUCURONIC ACID DECARBOXYLASE-RELATED"/>
    <property type="match status" value="1"/>
</dbReference>
<sequence>MNLYQSNLYISDLDYVIENLDILNDMRGSSVLIIGARGLICSAIADILFRYNEKADAGIHIYLAGRDSAKIKSRFSRYADSEYLKVLEYDSDKQGDLISKLPNEISYIIDGIGPSSPGDINSYPLTSLYTNVALLKDLLQYADSAHIKGLLYISSSEVYGTRPEGGPFKEDDYGWIDILSPRSSYACGKRSCETLCACFSKEKNVRALIARPGHVYGPTARTDDDHIASAFALEAAKGHDLNMNSPGLQRRSYCYMLDCASAMLTILDKGMSGNAYNISNPESVLSIYGMMSQFADAAGVNLSISIDDKKNRAGDNPMPDSSLDSDKLLSLGWKGLFDAGEGAGHTIRILKEAMQS</sequence>
<evidence type="ECO:0000256" key="1">
    <source>
        <dbReference type="ARBA" id="ARBA00001911"/>
    </source>
</evidence>
<accession>A0A1M5Z7G4</accession>
<dbReference type="OrthoDB" id="9811743at2"/>
<evidence type="ECO:0000256" key="2">
    <source>
        <dbReference type="ARBA" id="ARBA00022793"/>
    </source>
</evidence>
<keyword evidence="2" id="KW-0210">Decarboxylase</keyword>
<dbReference type="SUPFAM" id="SSF51735">
    <property type="entry name" value="NAD(P)-binding Rossmann-fold domains"/>
    <property type="match status" value="1"/>
</dbReference>
<evidence type="ECO:0000256" key="3">
    <source>
        <dbReference type="ARBA" id="ARBA00023027"/>
    </source>
</evidence>
<dbReference type="Gene3D" id="3.40.50.720">
    <property type="entry name" value="NAD(P)-binding Rossmann-like Domain"/>
    <property type="match status" value="1"/>
</dbReference>
<dbReference type="InterPro" id="IPR036291">
    <property type="entry name" value="NAD(P)-bd_dom_sf"/>
</dbReference>
<dbReference type="InterPro" id="IPR001509">
    <property type="entry name" value="Epimerase_deHydtase"/>
</dbReference>
<dbReference type="STRING" id="1121131.SAMN02745229_02010"/>
<organism evidence="6 7">
    <name type="scientific">Butyrivibrio fibrisolvens DSM 3071</name>
    <dbReference type="NCBI Taxonomy" id="1121131"/>
    <lineage>
        <taxon>Bacteria</taxon>
        <taxon>Bacillati</taxon>
        <taxon>Bacillota</taxon>
        <taxon>Clostridia</taxon>
        <taxon>Lachnospirales</taxon>
        <taxon>Lachnospiraceae</taxon>
        <taxon>Butyrivibrio</taxon>
    </lineage>
</organism>